<feature type="repeat" description="TPR" evidence="1">
    <location>
        <begin position="161"/>
        <end position="194"/>
    </location>
</feature>
<accession>A0A143PWZ2</accession>
<feature type="repeat" description="TPR" evidence="1">
    <location>
        <begin position="267"/>
        <end position="300"/>
    </location>
</feature>
<dbReference type="Pfam" id="PF13432">
    <property type="entry name" value="TPR_16"/>
    <property type="match status" value="2"/>
</dbReference>
<dbReference type="EMBL" id="CP015136">
    <property type="protein sequence ID" value="AMY12590.1"/>
    <property type="molecule type" value="Genomic_DNA"/>
</dbReference>
<protein>
    <submittedName>
        <fullName evidence="3">Lipoprotein NlpI</fullName>
    </submittedName>
</protein>
<evidence type="ECO:0000313" key="4">
    <source>
        <dbReference type="Proteomes" id="UP000076079"/>
    </source>
</evidence>
<dbReference type="SMART" id="SM00028">
    <property type="entry name" value="TPR"/>
    <property type="match status" value="4"/>
</dbReference>
<sequence length="317" mass="33563" precursor="true">MSALKFGARLLAAATLAFSFVAAGVPADAQTTGQIKGKVIDGKGQPVDKATVTIEFKGGTNLKREVKTNKRGEFIQVGLQPGPYYVTVQHEAGQAADQVQVGLGAAPEMSLTLKPATTGMSPEETAFRKTFDEGVQAMGAKNQDAAIAKFNEAIGMRADCYACYMNVGSMHYEKKELDKAEAAFKKAQELKPDDARPVQMLADLYNGMGRREEAAAMATKAASMGAASGGGSPQDAYNQGVILWNAGKIAEAKAQFEAAVKADPNYADANYWVGMANLNGGNMAEAQKYFENYLKLAPTGPMAAQAKGILDSIKPKE</sequence>
<dbReference type="RefSeq" id="WP_110174032.1">
    <property type="nucleotide sequence ID" value="NZ_CP015136.1"/>
</dbReference>
<dbReference type="STRING" id="1855912.LuPra_05868"/>
<dbReference type="AlphaFoldDB" id="A0A143PWZ2"/>
<dbReference type="SUPFAM" id="SSF49464">
    <property type="entry name" value="Carboxypeptidase regulatory domain-like"/>
    <property type="match status" value="1"/>
</dbReference>
<evidence type="ECO:0000256" key="2">
    <source>
        <dbReference type="SAM" id="SignalP"/>
    </source>
</evidence>
<dbReference type="InterPro" id="IPR011990">
    <property type="entry name" value="TPR-like_helical_dom_sf"/>
</dbReference>
<proteinExistence type="predicted"/>
<evidence type="ECO:0000256" key="1">
    <source>
        <dbReference type="PROSITE-ProRule" id="PRU00339"/>
    </source>
</evidence>
<organism evidence="3 4">
    <name type="scientific">Luteitalea pratensis</name>
    <dbReference type="NCBI Taxonomy" id="1855912"/>
    <lineage>
        <taxon>Bacteria</taxon>
        <taxon>Pseudomonadati</taxon>
        <taxon>Acidobacteriota</taxon>
        <taxon>Vicinamibacteria</taxon>
        <taxon>Vicinamibacterales</taxon>
        <taxon>Vicinamibacteraceae</taxon>
        <taxon>Luteitalea</taxon>
    </lineage>
</organism>
<dbReference type="Proteomes" id="UP000076079">
    <property type="component" value="Chromosome"/>
</dbReference>
<dbReference type="SUPFAM" id="SSF48452">
    <property type="entry name" value="TPR-like"/>
    <property type="match status" value="1"/>
</dbReference>
<dbReference type="Pfam" id="PF13620">
    <property type="entry name" value="CarboxypepD_reg"/>
    <property type="match status" value="1"/>
</dbReference>
<dbReference type="PANTHER" id="PTHR12558:SF13">
    <property type="entry name" value="CELL DIVISION CYCLE PROTEIN 27 HOMOLOG"/>
    <property type="match status" value="1"/>
</dbReference>
<reference evidence="4" key="2">
    <citation type="submission" date="2016-04" db="EMBL/GenBank/DDBJ databases">
        <title>First Complete Genome Sequence of a Subdivision 6 Acidobacterium.</title>
        <authorList>
            <person name="Huang S."/>
            <person name="Vieira S."/>
            <person name="Bunk B."/>
            <person name="Riedel T."/>
            <person name="Sproeer C."/>
            <person name="Overmann J."/>
        </authorList>
    </citation>
    <scope>NUCLEOTIDE SEQUENCE [LARGE SCALE GENOMIC DNA]</scope>
    <source>
        <strain evidence="4">DSM 100886 HEG_-6_39</strain>
    </source>
</reference>
<keyword evidence="3" id="KW-0449">Lipoprotein</keyword>
<dbReference type="OrthoDB" id="101857at2"/>
<reference evidence="3 4" key="1">
    <citation type="journal article" date="2016" name="Genome Announc.">
        <title>First Complete Genome Sequence of a Subdivision 6 Acidobacterium Strain.</title>
        <authorList>
            <person name="Huang S."/>
            <person name="Vieira S."/>
            <person name="Bunk B."/>
            <person name="Riedel T."/>
            <person name="Sproer C."/>
            <person name="Overmann J."/>
        </authorList>
    </citation>
    <scope>NUCLEOTIDE SEQUENCE [LARGE SCALE GENOMIC DNA]</scope>
    <source>
        <strain evidence="4">DSM 100886 HEG_-6_39</strain>
    </source>
</reference>
<keyword evidence="1" id="KW-0802">TPR repeat</keyword>
<evidence type="ECO:0000313" key="3">
    <source>
        <dbReference type="EMBL" id="AMY12590.1"/>
    </source>
</evidence>
<name>A0A143PWZ2_LUTPR</name>
<dbReference type="PANTHER" id="PTHR12558">
    <property type="entry name" value="CELL DIVISION CYCLE 16,23,27"/>
    <property type="match status" value="1"/>
</dbReference>
<gene>
    <name evidence="3" type="ORF">LuPra_05868</name>
</gene>
<dbReference type="InterPro" id="IPR019734">
    <property type="entry name" value="TPR_rpt"/>
</dbReference>
<dbReference type="Gene3D" id="2.60.40.1120">
    <property type="entry name" value="Carboxypeptidase-like, regulatory domain"/>
    <property type="match status" value="1"/>
</dbReference>
<dbReference type="InterPro" id="IPR008969">
    <property type="entry name" value="CarboxyPept-like_regulatory"/>
</dbReference>
<dbReference type="PROSITE" id="PS50005">
    <property type="entry name" value="TPR"/>
    <property type="match status" value="2"/>
</dbReference>
<feature type="chain" id="PRO_5007512109" evidence="2">
    <location>
        <begin position="24"/>
        <end position="317"/>
    </location>
</feature>
<keyword evidence="2" id="KW-0732">Signal</keyword>
<feature type="signal peptide" evidence="2">
    <location>
        <begin position="1"/>
        <end position="23"/>
    </location>
</feature>
<keyword evidence="4" id="KW-1185">Reference proteome</keyword>
<dbReference type="Gene3D" id="1.25.40.10">
    <property type="entry name" value="Tetratricopeptide repeat domain"/>
    <property type="match status" value="2"/>
</dbReference>
<dbReference type="KEGG" id="abac:LuPra_05868"/>